<dbReference type="Proteomes" id="UP001626550">
    <property type="component" value="Unassembled WGS sequence"/>
</dbReference>
<reference evidence="2 3" key="1">
    <citation type="submission" date="2024-11" db="EMBL/GenBank/DDBJ databases">
        <title>Adaptive evolution of stress response genes in parasites aligns with host niche diversity.</title>
        <authorList>
            <person name="Hahn C."/>
            <person name="Resl P."/>
        </authorList>
    </citation>
    <scope>NUCLEOTIDE SEQUENCE [LARGE SCALE GENOMIC DNA]</scope>
    <source>
        <strain evidence="2">EGGRZ-B1_66</strain>
        <tissue evidence="2">Body</tissue>
    </source>
</reference>
<name>A0ABD2QLS7_9PLAT</name>
<accession>A0ABD2QLS7</accession>
<feature type="compositionally biased region" description="Basic residues" evidence="1">
    <location>
        <begin position="104"/>
        <end position="115"/>
    </location>
</feature>
<evidence type="ECO:0000313" key="3">
    <source>
        <dbReference type="Proteomes" id="UP001626550"/>
    </source>
</evidence>
<dbReference type="AlphaFoldDB" id="A0ABD2QLS7"/>
<feature type="compositionally biased region" description="Polar residues" evidence="1">
    <location>
        <begin position="65"/>
        <end position="76"/>
    </location>
</feature>
<feature type="region of interest" description="Disordered" evidence="1">
    <location>
        <begin position="65"/>
        <end position="125"/>
    </location>
</feature>
<feature type="compositionally biased region" description="Pro residues" evidence="1">
    <location>
        <begin position="163"/>
        <end position="176"/>
    </location>
</feature>
<evidence type="ECO:0000313" key="2">
    <source>
        <dbReference type="EMBL" id="KAL3320484.1"/>
    </source>
</evidence>
<feature type="region of interest" description="Disordered" evidence="1">
    <location>
        <begin position="156"/>
        <end position="191"/>
    </location>
</feature>
<feature type="compositionally biased region" description="Pro residues" evidence="1">
    <location>
        <begin position="25"/>
        <end position="34"/>
    </location>
</feature>
<organism evidence="2 3">
    <name type="scientific">Cichlidogyrus casuarinus</name>
    <dbReference type="NCBI Taxonomy" id="1844966"/>
    <lineage>
        <taxon>Eukaryota</taxon>
        <taxon>Metazoa</taxon>
        <taxon>Spiralia</taxon>
        <taxon>Lophotrochozoa</taxon>
        <taxon>Platyhelminthes</taxon>
        <taxon>Monogenea</taxon>
        <taxon>Monopisthocotylea</taxon>
        <taxon>Dactylogyridea</taxon>
        <taxon>Ancyrocephalidae</taxon>
        <taxon>Cichlidogyrus</taxon>
    </lineage>
</organism>
<dbReference type="EMBL" id="JBJKFK010000049">
    <property type="protein sequence ID" value="KAL3320484.1"/>
    <property type="molecule type" value="Genomic_DNA"/>
</dbReference>
<sequence>MYQQHYHPLSFNEQAFKNSQQNLSGPPPPPPPPMMLSGNGGSIYGQHAHGMMHGDGDSVYSYFSQHDLTGHPQTPGSMHPQLNPLLEEGATPYGEAGSPAQAGQRHHRRRRRKQGPHNGSQYGDLGVNFSNSDNVMMQQMNGSAMALNSNRMMVSTSNDAGLPLPPPNQPPPPPPSFGNGMPRGGGSINDLAANKFAYPPKIRDYSEYGIPTSAGK</sequence>
<protein>
    <submittedName>
        <fullName evidence="2">Uncharacterized protein</fullName>
    </submittedName>
</protein>
<proteinExistence type="predicted"/>
<feature type="region of interest" description="Disordered" evidence="1">
    <location>
        <begin position="18"/>
        <end position="37"/>
    </location>
</feature>
<evidence type="ECO:0000256" key="1">
    <source>
        <dbReference type="SAM" id="MobiDB-lite"/>
    </source>
</evidence>
<comment type="caution">
    <text evidence="2">The sequence shown here is derived from an EMBL/GenBank/DDBJ whole genome shotgun (WGS) entry which is preliminary data.</text>
</comment>
<keyword evidence="3" id="KW-1185">Reference proteome</keyword>
<gene>
    <name evidence="2" type="ORF">Ciccas_000839</name>
</gene>